<reference evidence="1" key="1">
    <citation type="submission" date="2018-11" db="EMBL/GenBank/DDBJ databases">
        <authorList>
            <consortium name="Pathogen Informatics"/>
        </authorList>
    </citation>
    <scope>NUCLEOTIDE SEQUENCE</scope>
</reference>
<dbReference type="Proteomes" id="UP000784294">
    <property type="component" value="Unassembled WGS sequence"/>
</dbReference>
<keyword evidence="2" id="KW-1185">Reference proteome</keyword>
<evidence type="ECO:0000313" key="1">
    <source>
        <dbReference type="EMBL" id="VEL11955.1"/>
    </source>
</evidence>
<gene>
    <name evidence="1" type="ORF">PXEA_LOCUS5395</name>
</gene>
<name>A0A3S5FCE1_9PLAT</name>
<comment type="caution">
    <text evidence="1">The sequence shown here is derived from an EMBL/GenBank/DDBJ whole genome shotgun (WGS) entry which is preliminary data.</text>
</comment>
<evidence type="ECO:0000313" key="2">
    <source>
        <dbReference type="Proteomes" id="UP000784294"/>
    </source>
</evidence>
<accession>A0A3S5FCE1</accession>
<protein>
    <submittedName>
        <fullName evidence="1">Uncharacterized protein</fullName>
    </submittedName>
</protein>
<dbReference type="EMBL" id="CAAALY010013361">
    <property type="protein sequence ID" value="VEL11955.1"/>
    <property type="molecule type" value="Genomic_DNA"/>
</dbReference>
<organism evidence="1 2">
    <name type="scientific">Protopolystoma xenopodis</name>
    <dbReference type="NCBI Taxonomy" id="117903"/>
    <lineage>
        <taxon>Eukaryota</taxon>
        <taxon>Metazoa</taxon>
        <taxon>Spiralia</taxon>
        <taxon>Lophotrochozoa</taxon>
        <taxon>Platyhelminthes</taxon>
        <taxon>Monogenea</taxon>
        <taxon>Polyopisthocotylea</taxon>
        <taxon>Polystomatidea</taxon>
        <taxon>Polystomatidae</taxon>
        <taxon>Protopolystoma</taxon>
    </lineage>
</organism>
<dbReference type="AlphaFoldDB" id="A0A3S5FCE1"/>
<sequence>MEGSLRPRGVAMLTAIAPDSQYIDMNDPWSGRPQPGDYLVVRLDPSPTFSKALVLLDAFSDPLRRVLFEPSLSPYWLLATSSGSSERASSFSLVRDAVSPSRIDSLAQTISDIPSKMTTDPPSLESHLLSSSDAHWSAPWQRPSLSNLLHRDNQSVFHRIYLPVDLINFSPVLPAVTVVLRAHNCHDATG</sequence>
<proteinExistence type="predicted"/>